<dbReference type="AlphaFoldDB" id="X1AA92"/>
<organism evidence="1">
    <name type="scientific">marine sediment metagenome</name>
    <dbReference type="NCBI Taxonomy" id="412755"/>
    <lineage>
        <taxon>unclassified sequences</taxon>
        <taxon>metagenomes</taxon>
        <taxon>ecological metagenomes</taxon>
    </lineage>
</organism>
<dbReference type="EMBL" id="BART01007991">
    <property type="protein sequence ID" value="GAG66922.1"/>
    <property type="molecule type" value="Genomic_DNA"/>
</dbReference>
<name>X1AA92_9ZZZZ</name>
<evidence type="ECO:0000313" key="1">
    <source>
        <dbReference type="EMBL" id="GAG66922.1"/>
    </source>
</evidence>
<comment type="caution">
    <text evidence="1">The sequence shown here is derived from an EMBL/GenBank/DDBJ whole genome shotgun (WGS) entry which is preliminary data.</text>
</comment>
<proteinExistence type="predicted"/>
<gene>
    <name evidence="1" type="ORF">S01H4_18062</name>
</gene>
<protein>
    <submittedName>
        <fullName evidence="1">Uncharacterized protein</fullName>
    </submittedName>
</protein>
<sequence>MTLITELDEPQDIITRLNAQWEVGYQECGLADKTGGTASGLAGETRYYYKINLNGAGVVEYDITTGATATFDEIIALMNAENTGATWEIVGGDLRCWSSMLASASTIALSAGTTGTNLFATLTNFTDFDAAVAGVILKPTFKEGFIGDVQTDGNTILIGWSQIALESTDLGVVNDKIDNLFEIIIFSDHNVETTAKANLVKLFSQVRKHINRAITNGEWHLDLAIPSKYGHEQIFICSVRQTLWIGV</sequence>
<accession>X1AA92</accession>
<reference evidence="1" key="1">
    <citation type="journal article" date="2014" name="Front. Microbiol.">
        <title>High frequency of phylogenetically diverse reductive dehalogenase-homologous genes in deep subseafloor sedimentary metagenomes.</title>
        <authorList>
            <person name="Kawai M."/>
            <person name="Futagami T."/>
            <person name="Toyoda A."/>
            <person name="Takaki Y."/>
            <person name="Nishi S."/>
            <person name="Hori S."/>
            <person name="Arai W."/>
            <person name="Tsubouchi T."/>
            <person name="Morono Y."/>
            <person name="Uchiyama I."/>
            <person name="Ito T."/>
            <person name="Fujiyama A."/>
            <person name="Inagaki F."/>
            <person name="Takami H."/>
        </authorList>
    </citation>
    <scope>NUCLEOTIDE SEQUENCE</scope>
    <source>
        <strain evidence="1">Expedition CK06-06</strain>
    </source>
</reference>